<dbReference type="SMART" id="SM00267">
    <property type="entry name" value="GGDEF"/>
    <property type="match status" value="1"/>
</dbReference>
<dbReference type="CDD" id="cd01949">
    <property type="entry name" value="GGDEF"/>
    <property type="match status" value="1"/>
</dbReference>
<reference evidence="4 5" key="1">
    <citation type="submission" date="2017-05" db="EMBL/GenBank/DDBJ databases">
        <authorList>
            <person name="Varghese N."/>
            <person name="Submissions S."/>
        </authorList>
    </citation>
    <scope>NUCLEOTIDE SEQUENCE [LARGE SCALE GENOMIC DNA]</scope>
    <source>
        <strain evidence="4 5">CGMCC 1.7287</strain>
    </source>
</reference>
<protein>
    <recommendedName>
        <fullName evidence="1">diguanylate cyclase</fullName>
        <ecNumber evidence="1">2.7.7.65</ecNumber>
    </recommendedName>
</protein>
<dbReference type="EC" id="2.7.7.65" evidence="1"/>
<organism evidence="4 5">
    <name type="scientific">Marinobacterium sediminicola</name>
    <dbReference type="NCBI Taxonomy" id="518898"/>
    <lineage>
        <taxon>Bacteria</taxon>
        <taxon>Pseudomonadati</taxon>
        <taxon>Pseudomonadota</taxon>
        <taxon>Gammaproteobacteria</taxon>
        <taxon>Oceanospirillales</taxon>
        <taxon>Oceanospirillaceae</taxon>
        <taxon>Marinobacterium</taxon>
    </lineage>
</organism>
<dbReference type="InterPro" id="IPR050469">
    <property type="entry name" value="Diguanylate_Cyclase"/>
</dbReference>
<dbReference type="CDD" id="cd00130">
    <property type="entry name" value="PAS"/>
    <property type="match status" value="1"/>
</dbReference>
<evidence type="ECO:0000256" key="1">
    <source>
        <dbReference type="ARBA" id="ARBA00012528"/>
    </source>
</evidence>
<dbReference type="InterPro" id="IPR000160">
    <property type="entry name" value="GGDEF_dom"/>
</dbReference>
<dbReference type="PANTHER" id="PTHR45138:SF9">
    <property type="entry name" value="DIGUANYLATE CYCLASE DGCM-RELATED"/>
    <property type="match status" value="1"/>
</dbReference>
<dbReference type="Gene3D" id="3.30.450.20">
    <property type="entry name" value="PAS domain"/>
    <property type="match status" value="1"/>
</dbReference>
<evidence type="ECO:0000259" key="3">
    <source>
        <dbReference type="PROSITE" id="PS50887"/>
    </source>
</evidence>
<dbReference type="Pfam" id="PF08448">
    <property type="entry name" value="PAS_4"/>
    <property type="match status" value="1"/>
</dbReference>
<sequence length="297" mass="33467">MSTDAYEARCQALLNACQDPVFILDNETIVAVSAAEQSWCQSEALVGRSLEELFAKDLLAHFRQVLKQLAEGEDVMELEYQLRPEHLPVLRELGLSEPCWYQSRWVMSEQGEVIWTARDMTAQKHLERKLSHQAQRDPLTGAYNRRTLIPVLEMATAQALRYDGATSILLIDVDDLSGINDRYGWDAGDQVLQQTVMVLHALKRTSDFLARYADDQLVFVLPETNHEQGLLAAERMRAAVENLELPYSTGNLRWTVSIGLASAINLEDDAAALMRRARENLLVAQQSGRNRVEGEAL</sequence>
<dbReference type="EMBL" id="FXWV01000001">
    <property type="protein sequence ID" value="SMR69032.1"/>
    <property type="molecule type" value="Genomic_DNA"/>
</dbReference>
<dbReference type="InterPro" id="IPR029787">
    <property type="entry name" value="Nucleotide_cyclase"/>
</dbReference>
<comment type="catalytic activity">
    <reaction evidence="2">
        <text>2 GTP = 3',3'-c-di-GMP + 2 diphosphate</text>
        <dbReference type="Rhea" id="RHEA:24898"/>
        <dbReference type="ChEBI" id="CHEBI:33019"/>
        <dbReference type="ChEBI" id="CHEBI:37565"/>
        <dbReference type="ChEBI" id="CHEBI:58805"/>
        <dbReference type="EC" id="2.7.7.65"/>
    </reaction>
</comment>
<dbReference type="NCBIfam" id="TIGR00254">
    <property type="entry name" value="GGDEF"/>
    <property type="match status" value="1"/>
</dbReference>
<gene>
    <name evidence="4" type="ORF">SAMN04487964_10199</name>
</gene>
<feature type="domain" description="GGDEF" evidence="3">
    <location>
        <begin position="164"/>
        <end position="297"/>
    </location>
</feature>
<evidence type="ECO:0000313" key="5">
    <source>
        <dbReference type="Proteomes" id="UP001159257"/>
    </source>
</evidence>
<dbReference type="SUPFAM" id="SSF55785">
    <property type="entry name" value="PYP-like sensor domain (PAS domain)"/>
    <property type="match status" value="1"/>
</dbReference>
<dbReference type="Gene3D" id="3.30.70.270">
    <property type="match status" value="1"/>
</dbReference>
<dbReference type="InterPro" id="IPR000014">
    <property type="entry name" value="PAS"/>
</dbReference>
<dbReference type="InterPro" id="IPR013656">
    <property type="entry name" value="PAS_4"/>
</dbReference>
<dbReference type="SMART" id="SM00091">
    <property type="entry name" value="PAS"/>
    <property type="match status" value="1"/>
</dbReference>
<evidence type="ECO:0000313" key="4">
    <source>
        <dbReference type="EMBL" id="SMR69032.1"/>
    </source>
</evidence>
<dbReference type="InterPro" id="IPR043128">
    <property type="entry name" value="Rev_trsase/Diguanyl_cyclase"/>
</dbReference>
<accession>A0ABY1RVW1</accession>
<dbReference type="PANTHER" id="PTHR45138">
    <property type="entry name" value="REGULATORY COMPONENTS OF SENSORY TRANSDUCTION SYSTEM"/>
    <property type="match status" value="1"/>
</dbReference>
<name>A0ABY1RVW1_9GAMM</name>
<dbReference type="InterPro" id="IPR035965">
    <property type="entry name" value="PAS-like_dom_sf"/>
</dbReference>
<dbReference type="Proteomes" id="UP001159257">
    <property type="component" value="Unassembled WGS sequence"/>
</dbReference>
<dbReference type="PROSITE" id="PS50887">
    <property type="entry name" value="GGDEF"/>
    <property type="match status" value="1"/>
</dbReference>
<evidence type="ECO:0000256" key="2">
    <source>
        <dbReference type="ARBA" id="ARBA00034247"/>
    </source>
</evidence>
<proteinExistence type="predicted"/>
<dbReference type="RefSeq" id="WP_239042128.1">
    <property type="nucleotide sequence ID" value="NZ_BAAAEY010000002.1"/>
</dbReference>
<comment type="caution">
    <text evidence="4">The sequence shown here is derived from an EMBL/GenBank/DDBJ whole genome shotgun (WGS) entry which is preliminary data.</text>
</comment>
<dbReference type="SUPFAM" id="SSF55073">
    <property type="entry name" value="Nucleotide cyclase"/>
    <property type="match status" value="1"/>
</dbReference>
<keyword evidence="5" id="KW-1185">Reference proteome</keyword>
<dbReference type="Pfam" id="PF00990">
    <property type="entry name" value="GGDEF"/>
    <property type="match status" value="1"/>
</dbReference>